<accession>A0ABT6WLB8</accession>
<keyword evidence="4" id="KW-0315">Glutamine amidotransferase</keyword>
<dbReference type="EMBL" id="JASCTH010000010">
    <property type="protein sequence ID" value="MDI6100445.1"/>
    <property type="molecule type" value="Genomic_DNA"/>
</dbReference>
<reference evidence="4 5" key="1">
    <citation type="submission" date="2023-05" db="EMBL/GenBank/DDBJ databases">
        <title>Actinoplanes sp. NEAU-A12 genome sequencing.</title>
        <authorList>
            <person name="Wang Z.-S."/>
        </authorList>
    </citation>
    <scope>NUCLEOTIDE SEQUENCE [LARGE SCALE GENOMIC DNA]</scope>
    <source>
        <strain evidence="4 5">NEAU-A12</strain>
    </source>
</reference>
<name>A0ABT6WLB8_9ACTN</name>
<proteinExistence type="inferred from homology"/>
<evidence type="ECO:0000256" key="1">
    <source>
        <dbReference type="ARBA" id="ARBA00023016"/>
    </source>
</evidence>
<dbReference type="Proteomes" id="UP001241758">
    <property type="component" value="Unassembled WGS sequence"/>
</dbReference>
<evidence type="ECO:0000256" key="3">
    <source>
        <dbReference type="ARBA" id="ARBA00038493"/>
    </source>
</evidence>
<dbReference type="SUPFAM" id="SSF52317">
    <property type="entry name" value="Class I glutamine amidotransferase-like"/>
    <property type="match status" value="1"/>
</dbReference>
<dbReference type="CDD" id="cd03141">
    <property type="entry name" value="GATase1_Hsp31_like"/>
    <property type="match status" value="1"/>
</dbReference>
<gene>
    <name evidence="4" type="ORF">QLQ12_17695</name>
</gene>
<protein>
    <submittedName>
        <fullName evidence="4">Type 1 glutamine amidotransferase domain-containing protein</fullName>
    </submittedName>
</protein>
<keyword evidence="1" id="KW-0346">Stress response</keyword>
<evidence type="ECO:0000313" key="4">
    <source>
        <dbReference type="EMBL" id="MDI6100445.1"/>
    </source>
</evidence>
<comment type="caution">
    <text evidence="4">The sequence shown here is derived from an EMBL/GenBank/DDBJ whole genome shotgun (WGS) entry which is preliminary data.</text>
</comment>
<dbReference type="InterPro" id="IPR029062">
    <property type="entry name" value="Class_I_gatase-like"/>
</dbReference>
<dbReference type="PANTHER" id="PTHR48094">
    <property type="entry name" value="PROTEIN/NUCLEIC ACID DEGLYCASE DJ-1-RELATED"/>
    <property type="match status" value="1"/>
</dbReference>
<dbReference type="Pfam" id="PF17124">
    <property type="entry name" value="ThiJ_like"/>
    <property type="match status" value="1"/>
</dbReference>
<evidence type="ECO:0000313" key="5">
    <source>
        <dbReference type="Proteomes" id="UP001241758"/>
    </source>
</evidence>
<dbReference type="InterPro" id="IPR032633">
    <property type="entry name" value="ThiJ-like"/>
</dbReference>
<dbReference type="InterPro" id="IPR050325">
    <property type="entry name" value="Prot/Nucl_acid_deglycase"/>
</dbReference>
<sequence length="239" mass="26196">MTKSKSLGLLDGQQHASGFWAEEFVVPYEAFVAAGFTVDVATIGGVRPTPDAGSLDPRTIGYTRPQGSPDNDEANAAHWREAVETIEVLQKPANVSDLTREKLAAYDGVYISGGHGAMDDLPHDPDMTRVVRWILELDKPLAVVCHGQSALLPLRDSHSRWPLEGYRMTAFSHDEEMVTDMAGKLPFVLQVELERLGSKYEKAPVIWGSCVVEDRNLITGQNPYSSTALAETFIKRLGG</sequence>
<dbReference type="Gene3D" id="3.40.50.880">
    <property type="match status" value="1"/>
</dbReference>
<evidence type="ECO:0000256" key="2">
    <source>
        <dbReference type="ARBA" id="ARBA00023239"/>
    </source>
</evidence>
<keyword evidence="2" id="KW-0456">Lyase</keyword>
<comment type="similarity">
    <text evidence="3">Belongs to the peptidase C56 family. HSP31-like subfamily.</text>
</comment>
<dbReference type="PANTHER" id="PTHR48094:SF11">
    <property type="entry name" value="GLUTATHIONE-INDEPENDENT GLYOXALASE HSP31-RELATED"/>
    <property type="match status" value="1"/>
</dbReference>
<organism evidence="4 5">
    <name type="scientific">Actinoplanes sandaracinus</name>
    <dbReference type="NCBI Taxonomy" id="3045177"/>
    <lineage>
        <taxon>Bacteria</taxon>
        <taxon>Bacillati</taxon>
        <taxon>Actinomycetota</taxon>
        <taxon>Actinomycetes</taxon>
        <taxon>Micromonosporales</taxon>
        <taxon>Micromonosporaceae</taxon>
        <taxon>Actinoplanes</taxon>
    </lineage>
</organism>
<keyword evidence="5" id="KW-1185">Reference proteome</keyword>
<dbReference type="RefSeq" id="WP_282761210.1">
    <property type="nucleotide sequence ID" value="NZ_JASCTH010000010.1"/>
</dbReference>